<gene>
    <name evidence="2" type="ORF">OSB04_010684</name>
</gene>
<comment type="caution">
    <text evidence="2">The sequence shown here is derived from an EMBL/GenBank/DDBJ whole genome shotgun (WGS) entry which is preliminary data.</text>
</comment>
<organism evidence="2 3">
    <name type="scientific">Centaurea solstitialis</name>
    <name type="common">yellow star-thistle</name>
    <dbReference type="NCBI Taxonomy" id="347529"/>
    <lineage>
        <taxon>Eukaryota</taxon>
        <taxon>Viridiplantae</taxon>
        <taxon>Streptophyta</taxon>
        <taxon>Embryophyta</taxon>
        <taxon>Tracheophyta</taxon>
        <taxon>Spermatophyta</taxon>
        <taxon>Magnoliopsida</taxon>
        <taxon>eudicotyledons</taxon>
        <taxon>Gunneridae</taxon>
        <taxon>Pentapetalae</taxon>
        <taxon>asterids</taxon>
        <taxon>campanulids</taxon>
        <taxon>Asterales</taxon>
        <taxon>Asteraceae</taxon>
        <taxon>Carduoideae</taxon>
        <taxon>Cardueae</taxon>
        <taxon>Centaureinae</taxon>
        <taxon>Centaurea</taxon>
    </lineage>
</organism>
<keyword evidence="3" id="KW-1185">Reference proteome</keyword>
<evidence type="ECO:0000313" key="2">
    <source>
        <dbReference type="EMBL" id="KAJ9556070.1"/>
    </source>
</evidence>
<dbReference type="Proteomes" id="UP001172457">
    <property type="component" value="Chromosome 3"/>
</dbReference>
<evidence type="ECO:0000256" key="1">
    <source>
        <dbReference type="SAM" id="MobiDB-lite"/>
    </source>
</evidence>
<proteinExistence type="predicted"/>
<name>A0AA38WKV8_9ASTR</name>
<dbReference type="AlphaFoldDB" id="A0AA38WKV8"/>
<protein>
    <submittedName>
        <fullName evidence="2">Uncharacterized protein</fullName>
    </submittedName>
</protein>
<sequence length="135" mass="15382">MRFRQTCKEFFSERQSLVHASKPLELVHTDVCGPMRTTSIGGSRYVCFNLYRRFQYDTRDLVELPSGYKAIGVKWVFKTNLKENGSQIAAPAKSLPSTTMEASNKDTKKKATKKLNLLSFGEEAEEEERTGSYED</sequence>
<evidence type="ECO:0000313" key="3">
    <source>
        <dbReference type="Proteomes" id="UP001172457"/>
    </source>
</evidence>
<feature type="region of interest" description="Disordered" evidence="1">
    <location>
        <begin position="88"/>
        <end position="110"/>
    </location>
</feature>
<accession>A0AA38WKV8</accession>
<reference evidence="2" key="1">
    <citation type="submission" date="2023-03" db="EMBL/GenBank/DDBJ databases">
        <title>Chromosome-scale reference genome and RAD-based genetic map of yellow starthistle (Centaurea solstitialis) reveal putative structural variation and QTLs associated with invader traits.</title>
        <authorList>
            <person name="Reatini B."/>
            <person name="Cang F.A."/>
            <person name="Jiang Q."/>
            <person name="Mckibben M.T.W."/>
            <person name="Barker M.S."/>
            <person name="Rieseberg L.H."/>
            <person name="Dlugosch K.M."/>
        </authorList>
    </citation>
    <scope>NUCLEOTIDE SEQUENCE</scope>
    <source>
        <strain evidence="2">CAN-66</strain>
        <tissue evidence="2">Leaf</tissue>
    </source>
</reference>
<dbReference type="EMBL" id="JARYMX010000003">
    <property type="protein sequence ID" value="KAJ9556070.1"/>
    <property type="molecule type" value="Genomic_DNA"/>
</dbReference>